<dbReference type="PANTHER" id="PTHR33178">
    <property type="match status" value="1"/>
</dbReference>
<comment type="subunit">
    <text evidence="1">Homodimer.</text>
</comment>
<comment type="caution">
    <text evidence="3">The sequence shown here is derived from an EMBL/GenBank/DDBJ whole genome shotgun (WGS) entry which is preliminary data.</text>
</comment>
<organism evidence="3 4">
    <name type="scientific">Phyllobacterium phragmitis</name>
    <dbReference type="NCBI Taxonomy" id="2670329"/>
    <lineage>
        <taxon>Bacteria</taxon>
        <taxon>Pseudomonadati</taxon>
        <taxon>Pseudomonadota</taxon>
        <taxon>Alphaproteobacteria</taxon>
        <taxon>Hyphomicrobiales</taxon>
        <taxon>Phyllobacteriaceae</taxon>
        <taxon>Phyllobacterium</taxon>
    </lineage>
</organism>
<dbReference type="Proteomes" id="UP001628091">
    <property type="component" value="Unassembled WGS sequence"/>
</dbReference>
<dbReference type="PANTHER" id="PTHR33178:SF10">
    <property type="entry name" value="STRESS-RESPONSE A_B BARREL DOMAIN-CONTAINING PROTEIN"/>
    <property type="match status" value="1"/>
</dbReference>
<dbReference type="InterPro" id="IPR011008">
    <property type="entry name" value="Dimeric_a/b-barrel"/>
</dbReference>
<accession>A0ABQ0GV39</accession>
<dbReference type="PROSITE" id="PS51502">
    <property type="entry name" value="S_R_A_B_BARREL"/>
    <property type="match status" value="1"/>
</dbReference>
<dbReference type="SUPFAM" id="SSF54909">
    <property type="entry name" value="Dimeric alpha+beta barrel"/>
    <property type="match status" value="1"/>
</dbReference>
<evidence type="ECO:0000259" key="2">
    <source>
        <dbReference type="PROSITE" id="PS51502"/>
    </source>
</evidence>
<dbReference type="SMART" id="SM00886">
    <property type="entry name" value="Dabb"/>
    <property type="match status" value="1"/>
</dbReference>
<dbReference type="InterPro" id="IPR013097">
    <property type="entry name" value="Dabb"/>
</dbReference>
<proteinExistence type="predicted"/>
<dbReference type="EMBL" id="BAAFZP010000001">
    <property type="protein sequence ID" value="GAB1580529.1"/>
    <property type="molecule type" value="Genomic_DNA"/>
</dbReference>
<evidence type="ECO:0000256" key="1">
    <source>
        <dbReference type="ARBA" id="ARBA00011738"/>
    </source>
</evidence>
<dbReference type="Gene3D" id="3.30.70.100">
    <property type="match status" value="1"/>
</dbReference>
<sequence length="102" mass="11042">MIRHIVLIRFREELDRAEIDRLLKSVHALKDRIPGILAVSSGADGSPEGLDKGFAHGFVVDFADAAARDAYLPHPAHVEVGKSLVAAARDGINGILVFDLEM</sequence>
<name>A0ABQ0GV39_9HYPH</name>
<keyword evidence="4" id="KW-1185">Reference proteome</keyword>
<reference evidence="3 4" key="1">
    <citation type="submission" date="2024-10" db="EMBL/GenBank/DDBJ databases">
        <title>Isolation, draft genome sequencing and identification of Phyllobacterium sp. NSA23, isolated from leaf soil.</title>
        <authorList>
            <person name="Akita H."/>
        </authorList>
    </citation>
    <scope>NUCLEOTIDE SEQUENCE [LARGE SCALE GENOMIC DNA]</scope>
    <source>
        <strain evidence="3 4">NSA23</strain>
    </source>
</reference>
<evidence type="ECO:0000313" key="3">
    <source>
        <dbReference type="EMBL" id="GAB1580529.1"/>
    </source>
</evidence>
<evidence type="ECO:0000313" key="4">
    <source>
        <dbReference type="Proteomes" id="UP001628091"/>
    </source>
</evidence>
<protein>
    <submittedName>
        <fullName evidence="3">Dabb family protein</fullName>
    </submittedName>
</protein>
<dbReference type="InterPro" id="IPR044662">
    <property type="entry name" value="HS1/DABB1-like"/>
</dbReference>
<feature type="domain" description="Stress-response A/B barrel" evidence="2">
    <location>
        <begin position="2"/>
        <end position="100"/>
    </location>
</feature>
<dbReference type="Pfam" id="PF07876">
    <property type="entry name" value="Dabb"/>
    <property type="match status" value="1"/>
</dbReference>
<gene>
    <name evidence="3" type="ORF">PPNSA23_04720</name>
</gene>
<dbReference type="RefSeq" id="WP_407863521.1">
    <property type="nucleotide sequence ID" value="NZ_BAAFZP010000001.1"/>
</dbReference>